<feature type="domain" description="Response regulatory" evidence="3">
    <location>
        <begin position="146"/>
        <end position="263"/>
    </location>
</feature>
<dbReference type="RefSeq" id="WP_286305326.1">
    <property type="nucleotide sequence ID" value="NZ_AP027741.1"/>
</dbReference>
<feature type="domain" description="Response regulatory" evidence="3">
    <location>
        <begin position="10"/>
        <end position="127"/>
    </location>
</feature>
<dbReference type="Pfam" id="PF00072">
    <property type="entry name" value="Response_reg"/>
    <property type="match status" value="2"/>
</dbReference>
<evidence type="ECO:0000313" key="5">
    <source>
        <dbReference type="Proteomes" id="UP001501476"/>
    </source>
</evidence>
<organism evidence="4 5">
    <name type="scientific">Methylophaga marina</name>
    <dbReference type="NCBI Taxonomy" id="45495"/>
    <lineage>
        <taxon>Bacteria</taxon>
        <taxon>Pseudomonadati</taxon>
        <taxon>Pseudomonadota</taxon>
        <taxon>Gammaproteobacteria</taxon>
        <taxon>Thiotrichales</taxon>
        <taxon>Piscirickettsiaceae</taxon>
        <taxon>Methylophaga</taxon>
    </lineage>
</organism>
<accession>A0ABP3CSD3</accession>
<dbReference type="EMBL" id="BAAADG010000001">
    <property type="protein sequence ID" value="GAA0214204.1"/>
    <property type="molecule type" value="Genomic_DNA"/>
</dbReference>
<dbReference type="PANTHER" id="PTHR44591:SF25">
    <property type="entry name" value="CHEMOTAXIS TWO-COMPONENT RESPONSE REGULATOR"/>
    <property type="match status" value="1"/>
</dbReference>
<evidence type="ECO:0000313" key="4">
    <source>
        <dbReference type="EMBL" id="GAA0214204.1"/>
    </source>
</evidence>
<dbReference type="PANTHER" id="PTHR44591">
    <property type="entry name" value="STRESS RESPONSE REGULATOR PROTEIN 1"/>
    <property type="match status" value="1"/>
</dbReference>
<comment type="caution">
    <text evidence="2">Lacks conserved residue(s) required for the propagation of feature annotation.</text>
</comment>
<dbReference type="InterPro" id="IPR001789">
    <property type="entry name" value="Sig_transdc_resp-reg_receiver"/>
</dbReference>
<feature type="modified residue" description="4-aspartylphosphate" evidence="2">
    <location>
        <position position="196"/>
    </location>
</feature>
<dbReference type="InterPro" id="IPR011006">
    <property type="entry name" value="CheY-like_superfamily"/>
</dbReference>
<name>A0ABP3CSD3_9GAMM</name>
<evidence type="ECO:0000259" key="3">
    <source>
        <dbReference type="PROSITE" id="PS50110"/>
    </source>
</evidence>
<sequence>MASVSLSDLSIVLVEPSATQRKIIVSHLQQAGVYNIEGVATGMEALKIMMQYPPDLVISALHLPDMEAAKLIALARKFKNETTTYFMLVSSETRFEELDDVRQAGIVAMLPKPFNSQDLEKALATTIDFMEPARLELENYDIQELKVLVVDDSLTARNHITRVLKNLGMAIISKANDGAAAAEVIKNNEFDLIFTDLNMPNMDGKQLVEYVRQELNNAFLPIIMVTSDDDAARLGEVKAAGVTAICDKPFEPEAIRQLLVSVLDES</sequence>
<dbReference type="Proteomes" id="UP001501476">
    <property type="component" value="Unassembled WGS sequence"/>
</dbReference>
<dbReference type="Gene3D" id="3.40.50.2300">
    <property type="match status" value="2"/>
</dbReference>
<reference evidence="5" key="1">
    <citation type="journal article" date="2019" name="Int. J. Syst. Evol. Microbiol.">
        <title>The Global Catalogue of Microorganisms (GCM) 10K type strain sequencing project: providing services to taxonomists for standard genome sequencing and annotation.</title>
        <authorList>
            <consortium name="The Broad Institute Genomics Platform"/>
            <consortium name="The Broad Institute Genome Sequencing Center for Infectious Disease"/>
            <person name="Wu L."/>
            <person name="Ma J."/>
        </authorList>
    </citation>
    <scope>NUCLEOTIDE SEQUENCE [LARGE SCALE GENOMIC DNA]</scope>
    <source>
        <strain evidence="5">JCM 6886</strain>
    </source>
</reference>
<proteinExistence type="predicted"/>
<comment type="caution">
    <text evidence="4">The sequence shown here is derived from an EMBL/GenBank/DDBJ whole genome shotgun (WGS) entry which is preliminary data.</text>
</comment>
<protein>
    <submittedName>
        <fullName evidence="4">Response regulator</fullName>
    </submittedName>
</protein>
<evidence type="ECO:0000256" key="2">
    <source>
        <dbReference type="PROSITE-ProRule" id="PRU00169"/>
    </source>
</evidence>
<dbReference type="InterPro" id="IPR050595">
    <property type="entry name" value="Bact_response_regulator"/>
</dbReference>
<dbReference type="PROSITE" id="PS50110">
    <property type="entry name" value="RESPONSE_REGULATORY"/>
    <property type="match status" value="2"/>
</dbReference>
<gene>
    <name evidence="4" type="ORF">GCM10008964_02170</name>
</gene>
<dbReference type="SMART" id="SM00448">
    <property type="entry name" value="REC"/>
    <property type="match status" value="2"/>
</dbReference>
<evidence type="ECO:0000256" key="1">
    <source>
        <dbReference type="ARBA" id="ARBA00022553"/>
    </source>
</evidence>
<dbReference type="SUPFAM" id="SSF52172">
    <property type="entry name" value="CheY-like"/>
    <property type="match status" value="2"/>
</dbReference>
<keyword evidence="1 2" id="KW-0597">Phosphoprotein</keyword>
<keyword evidence="5" id="KW-1185">Reference proteome</keyword>